<protein>
    <submittedName>
        <fullName evidence="2">Uncharacterized protein</fullName>
    </submittedName>
</protein>
<proteinExistence type="predicted"/>
<evidence type="ECO:0000313" key="2">
    <source>
        <dbReference type="EMBL" id="XBV27961.1"/>
    </source>
</evidence>
<gene>
    <name evidence="2" type="ORF">ABN611_16355</name>
</gene>
<accession>A0AAU7TMI8</accession>
<keyword evidence="1" id="KW-1133">Transmembrane helix</keyword>
<keyword evidence="1" id="KW-0472">Membrane</keyword>
<dbReference type="AlphaFoldDB" id="A0AAU7TMI8"/>
<sequence>MMTAVSLPLLIDFTPAEIAEILAVVVGICAYAALPGAVALAVAGYRTATRHRAGHALGYGLIGAVLSMPPAAVGVFFQIGWWAAPLLSTPAVCFALYVARTRPQPPVEWGYR</sequence>
<evidence type="ECO:0000256" key="1">
    <source>
        <dbReference type="SAM" id="Phobius"/>
    </source>
</evidence>
<dbReference type="EMBL" id="CP158165">
    <property type="protein sequence ID" value="XBV27961.1"/>
    <property type="molecule type" value="Genomic_DNA"/>
</dbReference>
<feature type="transmembrane region" description="Helical" evidence="1">
    <location>
        <begin position="56"/>
        <end position="73"/>
    </location>
</feature>
<feature type="transmembrane region" description="Helical" evidence="1">
    <location>
        <begin position="79"/>
        <end position="99"/>
    </location>
</feature>
<keyword evidence="1" id="KW-0812">Transmembrane</keyword>
<feature type="transmembrane region" description="Helical" evidence="1">
    <location>
        <begin position="20"/>
        <end position="44"/>
    </location>
</feature>
<organism evidence="2">
    <name type="scientific">Kribbella sp. HUAS MG21</name>
    <dbReference type="NCBI Taxonomy" id="3160966"/>
    <lineage>
        <taxon>Bacteria</taxon>
        <taxon>Bacillati</taxon>
        <taxon>Actinomycetota</taxon>
        <taxon>Actinomycetes</taxon>
        <taxon>Propionibacteriales</taxon>
        <taxon>Kribbellaceae</taxon>
        <taxon>Kribbella</taxon>
    </lineage>
</organism>
<reference evidence="2" key="1">
    <citation type="submission" date="2024-06" db="EMBL/GenBank/DDBJ databases">
        <title>Kribbella sp. strain HUAS MG21 genome sequences.</title>
        <authorList>
            <person name="Mo P."/>
        </authorList>
    </citation>
    <scope>NUCLEOTIDE SEQUENCE</scope>
    <source>
        <strain evidence="2">HUAS MG21</strain>
    </source>
</reference>
<name>A0AAU7TMI8_9ACTN</name>
<dbReference type="RefSeq" id="WP_350280738.1">
    <property type="nucleotide sequence ID" value="NZ_CP158165.1"/>
</dbReference>